<evidence type="ECO:0000256" key="5">
    <source>
        <dbReference type="ARBA" id="ARBA00022801"/>
    </source>
</evidence>
<dbReference type="RefSeq" id="WP_013720638.1">
    <property type="nucleotide sequence ID" value="NC_015416.1"/>
</dbReference>
<dbReference type="GO" id="GO:0004521">
    <property type="term" value="F:RNA endonuclease activity"/>
    <property type="evidence" value="ECO:0007669"/>
    <property type="project" value="InterPro"/>
</dbReference>
<dbReference type="SUPFAM" id="SSF143430">
    <property type="entry name" value="TTP0101/SSO1404-like"/>
    <property type="match status" value="1"/>
</dbReference>
<dbReference type="AlphaFoldDB" id="F4BVL3"/>
<proteinExistence type="inferred from homology"/>
<comment type="function">
    <text evidence="8">CRISPR (clustered regularly interspaced short palindromic repeat), is an adaptive immune system that provides protection against mobile genetic elements (viruses, transposable elements and conjugative plasmids). CRISPR clusters contain sequences complementary to antecedent mobile elements and target invading nucleic acids. CRISPR clusters are transcribed and processed into CRISPR RNA (crRNA). Functions as a ssRNA-specific endoribonuclease. Involved in the integration of spacer DNA into the CRISPR cassette.</text>
</comment>
<protein>
    <recommendedName>
        <fullName evidence="8">CRISPR-associated endoribonuclease Cas2</fullName>
        <ecNumber evidence="8">3.1.-.-</ecNumber>
    </recommendedName>
</protein>
<name>F4BVL3_METSG</name>
<dbReference type="OrthoDB" id="75992at2157"/>
<dbReference type="EC" id="3.1.-.-" evidence="8"/>
<dbReference type="InterPro" id="IPR019199">
    <property type="entry name" value="Virulence_VapD/CRISPR_Cas2"/>
</dbReference>
<dbReference type="GO" id="GO:0016787">
    <property type="term" value="F:hydrolase activity"/>
    <property type="evidence" value="ECO:0007669"/>
    <property type="project" value="UniProtKB-KW"/>
</dbReference>
<keyword evidence="2 8" id="KW-0540">Nuclease</keyword>
<dbReference type="PANTHER" id="PTHR34405:SF3">
    <property type="entry name" value="CRISPR-ASSOCIATED ENDORIBONUCLEASE CAS2 3"/>
    <property type="match status" value="1"/>
</dbReference>
<keyword evidence="3 8" id="KW-0479">Metal-binding</keyword>
<evidence type="ECO:0000256" key="8">
    <source>
        <dbReference type="HAMAP-Rule" id="MF_01471"/>
    </source>
</evidence>
<dbReference type="STRING" id="990316.MCON_3377"/>
<evidence type="ECO:0000256" key="3">
    <source>
        <dbReference type="ARBA" id="ARBA00022723"/>
    </source>
</evidence>
<keyword evidence="10" id="KW-1185">Reference proteome</keyword>
<evidence type="ECO:0000256" key="1">
    <source>
        <dbReference type="ARBA" id="ARBA00001946"/>
    </source>
</evidence>
<dbReference type="Pfam" id="PF09827">
    <property type="entry name" value="CRISPR_Cas2"/>
    <property type="match status" value="1"/>
</dbReference>
<evidence type="ECO:0000256" key="7">
    <source>
        <dbReference type="ARBA" id="ARBA00023118"/>
    </source>
</evidence>
<dbReference type="GeneID" id="10462590"/>
<evidence type="ECO:0000256" key="2">
    <source>
        <dbReference type="ARBA" id="ARBA00022722"/>
    </source>
</evidence>
<sequence>MDTIIIYDISDNSLRARVAKVLLDFGCIRIQKSAFWGIMNHNTREKLRLRLERMMHEKEGNIQFYPMCSKCFSLKDSIGEIYEVEEEDVSVF</sequence>
<keyword evidence="5 8" id="KW-0378">Hydrolase</keyword>
<feature type="binding site" evidence="8">
    <location>
        <position position="8"/>
    </location>
    <ligand>
        <name>Mg(2+)</name>
        <dbReference type="ChEBI" id="CHEBI:18420"/>
        <note>catalytic</note>
    </ligand>
</feature>
<dbReference type="PANTHER" id="PTHR34405">
    <property type="entry name" value="CRISPR-ASSOCIATED ENDORIBONUCLEASE CAS2"/>
    <property type="match status" value="1"/>
</dbReference>
<dbReference type="EMBL" id="CP002565">
    <property type="protein sequence ID" value="AEB69626.1"/>
    <property type="molecule type" value="Genomic_DNA"/>
</dbReference>
<dbReference type="Proteomes" id="UP000007807">
    <property type="component" value="Chromosome"/>
</dbReference>
<dbReference type="GO" id="GO:0046872">
    <property type="term" value="F:metal ion binding"/>
    <property type="evidence" value="ECO:0007669"/>
    <property type="project" value="UniProtKB-UniRule"/>
</dbReference>
<keyword evidence="7 8" id="KW-0051">Antiviral defense</keyword>
<dbReference type="InParanoid" id="F4BVL3"/>
<dbReference type="GO" id="GO:0043571">
    <property type="term" value="P:maintenance of CRISPR repeat elements"/>
    <property type="evidence" value="ECO:0007669"/>
    <property type="project" value="UniProtKB-UniRule"/>
</dbReference>
<comment type="subunit">
    <text evidence="8">Homodimer, forms a heterotetramer with a Cas1 homodimer.</text>
</comment>
<comment type="cofactor">
    <cofactor evidence="1 8">
        <name>Mg(2+)</name>
        <dbReference type="ChEBI" id="CHEBI:18420"/>
    </cofactor>
</comment>
<dbReference type="HAMAP" id="MF_01471">
    <property type="entry name" value="Cas2"/>
    <property type="match status" value="1"/>
</dbReference>
<dbReference type="CDD" id="cd09725">
    <property type="entry name" value="Cas2_I_II_III"/>
    <property type="match status" value="1"/>
</dbReference>
<evidence type="ECO:0000256" key="6">
    <source>
        <dbReference type="ARBA" id="ARBA00022842"/>
    </source>
</evidence>
<accession>F4BVL3</accession>
<keyword evidence="6 8" id="KW-0460">Magnesium</keyword>
<dbReference type="NCBIfam" id="TIGR01573">
    <property type="entry name" value="cas2"/>
    <property type="match status" value="1"/>
</dbReference>
<dbReference type="KEGG" id="mcj:MCON_3377"/>
<keyword evidence="4 8" id="KW-0255">Endonuclease</keyword>
<organism evidence="9 10">
    <name type="scientific">Methanothrix soehngenii (strain ATCC 5969 / DSM 3671 / JCM 10134 / NBRC 103675 / OCM 69 / GP-6)</name>
    <name type="common">Methanosaeta concilii</name>
    <dbReference type="NCBI Taxonomy" id="990316"/>
    <lineage>
        <taxon>Archaea</taxon>
        <taxon>Methanobacteriati</taxon>
        <taxon>Methanobacteriota</taxon>
        <taxon>Stenosarchaea group</taxon>
        <taxon>Methanomicrobia</taxon>
        <taxon>Methanotrichales</taxon>
        <taxon>Methanotrichaceae</taxon>
        <taxon>Methanothrix</taxon>
    </lineage>
</organism>
<dbReference type="HOGENOM" id="CLU_161124_2_1_2"/>
<dbReference type="GO" id="GO:0051607">
    <property type="term" value="P:defense response to virus"/>
    <property type="evidence" value="ECO:0007669"/>
    <property type="project" value="UniProtKB-UniRule"/>
</dbReference>
<evidence type="ECO:0000313" key="9">
    <source>
        <dbReference type="EMBL" id="AEB69626.1"/>
    </source>
</evidence>
<reference evidence="9 10" key="1">
    <citation type="journal article" date="2011" name="J. Bacteriol.">
        <title>Complete genome sequence of Methanosaeta concilii, a specialist in aceticlastic methanogenesis.</title>
        <authorList>
            <person name="Barber R.D."/>
            <person name="Zhang L."/>
            <person name="Harnack M."/>
            <person name="Olson M.V."/>
            <person name="Kaul R."/>
            <person name="Ingram-Smith C."/>
            <person name="Smith K.S."/>
        </authorList>
    </citation>
    <scope>NUCLEOTIDE SEQUENCE [LARGE SCALE GENOMIC DNA]</scope>
    <source>
        <strain evidence="10">ATCC 5969 / DSM 3671 / JCM 10134 / NBRC 103675 / OCM 69 / GP-6</strain>
    </source>
</reference>
<evidence type="ECO:0000256" key="4">
    <source>
        <dbReference type="ARBA" id="ARBA00022759"/>
    </source>
</evidence>
<comment type="similarity">
    <text evidence="8">Belongs to the CRISPR-associated endoribonuclease Cas2 protein family.</text>
</comment>
<evidence type="ECO:0000313" key="10">
    <source>
        <dbReference type="Proteomes" id="UP000007807"/>
    </source>
</evidence>
<dbReference type="InterPro" id="IPR021127">
    <property type="entry name" value="CRISPR_associated_Cas2"/>
</dbReference>
<dbReference type="Gene3D" id="3.30.70.240">
    <property type="match status" value="1"/>
</dbReference>
<gene>
    <name evidence="8 9" type="primary">cas2</name>
    <name evidence="9" type="ordered locus">MCON_3377</name>
</gene>